<accession>A0ABN9PJN3</accession>
<protein>
    <submittedName>
        <fullName evidence="1">Uncharacterized protein</fullName>
    </submittedName>
</protein>
<dbReference type="Proteomes" id="UP001189429">
    <property type="component" value="Unassembled WGS sequence"/>
</dbReference>
<sequence>MRGDGDAVLRAQCLLRAHAAGLSGDGALAFPAPGAGADVACRPAGLTPIVVEVPAALRSDLSEKMQKLLDEHGGVWGERGSLATFGAREEAPVEAPAAAEAVDQEAAAQQAPGAAPVEAVVDLWAAEADDEAAAPVNPAVNRHLLNWPSHSLEAALAIIDNVQAKSGILQTFFVFYREDETPLKMTVSDTDSLYGLPAAIVDKVWYHFQDVADATSGVAKILQSEIIVAVTVMVSNSMKIFSWKARRAKLHSARQQDEAFTDAITACGVHIKNTCREQFFLNEEPVSNLIYKFVQSLAFSNHRRVFKAALRRVLLELPVDETQPPLLARSSNLARMTHILPDAPDTDVRKTEILMHFPGAWGRGHLRWYKWSVESEEETLSRLIGMRTESSASKSEIQLTYFHLLTLPRPMPIMTNRHPLKMINPSRLVTVTATSACRRPSTRPPTSREHLRMITFRSLAMSSAATPVS</sequence>
<gene>
    <name evidence="1" type="ORF">PCOR1329_LOCUS2619</name>
</gene>
<proteinExistence type="predicted"/>
<name>A0ABN9PJN3_9DINO</name>
<comment type="caution">
    <text evidence="1">The sequence shown here is derived from an EMBL/GenBank/DDBJ whole genome shotgun (WGS) entry which is preliminary data.</text>
</comment>
<evidence type="ECO:0000313" key="2">
    <source>
        <dbReference type="Proteomes" id="UP001189429"/>
    </source>
</evidence>
<dbReference type="EMBL" id="CAUYUJ010000669">
    <property type="protein sequence ID" value="CAK0791827.1"/>
    <property type="molecule type" value="Genomic_DNA"/>
</dbReference>
<keyword evidence="2" id="KW-1185">Reference proteome</keyword>
<reference evidence="1" key="1">
    <citation type="submission" date="2023-10" db="EMBL/GenBank/DDBJ databases">
        <authorList>
            <person name="Chen Y."/>
            <person name="Shah S."/>
            <person name="Dougan E. K."/>
            <person name="Thang M."/>
            <person name="Chan C."/>
        </authorList>
    </citation>
    <scope>NUCLEOTIDE SEQUENCE [LARGE SCALE GENOMIC DNA]</scope>
</reference>
<evidence type="ECO:0000313" key="1">
    <source>
        <dbReference type="EMBL" id="CAK0791827.1"/>
    </source>
</evidence>
<organism evidence="1 2">
    <name type="scientific">Prorocentrum cordatum</name>
    <dbReference type="NCBI Taxonomy" id="2364126"/>
    <lineage>
        <taxon>Eukaryota</taxon>
        <taxon>Sar</taxon>
        <taxon>Alveolata</taxon>
        <taxon>Dinophyceae</taxon>
        <taxon>Prorocentrales</taxon>
        <taxon>Prorocentraceae</taxon>
        <taxon>Prorocentrum</taxon>
    </lineage>
</organism>